<evidence type="ECO:0000313" key="8">
    <source>
        <dbReference type="EMBL" id="AFI03374.1"/>
    </source>
</evidence>
<feature type="chain" id="PRO_5009991817" description="Probable endolytic peptidoglycan transglycosylase RlpA" evidence="6">
    <location>
        <begin position="22"/>
        <end position="316"/>
    </location>
</feature>
<dbReference type="AlphaFoldDB" id="I0EKA5"/>
<dbReference type="HOGENOM" id="CLU_042923_3_4_7"/>
<reference evidence="9" key="1">
    <citation type="submission" date="2012-04" db="EMBL/GenBank/DDBJ databases">
        <title>Complete genome sequence of Helicobacter cetorum strain MIT 00-7128.</title>
        <authorList>
            <person name="Kersulyte D."/>
            <person name="Berg D.E."/>
        </authorList>
    </citation>
    <scope>NUCLEOTIDE SEQUENCE [LARGE SCALE GENOMIC DNA]</scope>
    <source>
        <strain evidence="9">MIT 00-7128</strain>
    </source>
</reference>
<keyword evidence="2 4" id="KW-0456">Lyase</keyword>
<keyword evidence="3 4" id="KW-0961">Cell wall biogenesis/degradation</keyword>
<dbReference type="EMBL" id="CP003479">
    <property type="protein sequence ID" value="AFI03374.1"/>
    <property type="molecule type" value="Genomic_DNA"/>
</dbReference>
<keyword evidence="1 6" id="KW-0732">Signal</keyword>
<keyword evidence="4" id="KW-0564">Palmitate</keyword>
<dbReference type="Gene3D" id="3.30.70.1070">
    <property type="entry name" value="Sporulation related repeat"/>
    <property type="match status" value="1"/>
</dbReference>
<dbReference type="Pfam" id="PF03330">
    <property type="entry name" value="DPBB_1"/>
    <property type="match status" value="1"/>
</dbReference>
<dbReference type="InterPro" id="IPR034718">
    <property type="entry name" value="RlpA"/>
</dbReference>
<dbReference type="GO" id="GO:0042834">
    <property type="term" value="F:peptidoglycan binding"/>
    <property type="evidence" value="ECO:0007669"/>
    <property type="project" value="InterPro"/>
</dbReference>
<protein>
    <recommendedName>
        <fullName evidence="4">Probable endolytic peptidoglycan transglycosylase RlpA</fullName>
        <ecNumber evidence="4">4.2.2.-</ecNumber>
    </recommendedName>
</protein>
<dbReference type="NCBIfam" id="TIGR00413">
    <property type="entry name" value="rlpA"/>
    <property type="match status" value="1"/>
</dbReference>
<evidence type="ECO:0000259" key="7">
    <source>
        <dbReference type="PROSITE" id="PS51724"/>
    </source>
</evidence>
<dbReference type="SUPFAM" id="SSF50685">
    <property type="entry name" value="Barwin-like endoglucanases"/>
    <property type="match status" value="1"/>
</dbReference>
<evidence type="ECO:0000256" key="5">
    <source>
        <dbReference type="RuleBase" id="RU003495"/>
    </source>
</evidence>
<evidence type="ECO:0000256" key="1">
    <source>
        <dbReference type="ARBA" id="ARBA00022729"/>
    </source>
</evidence>
<dbReference type="InterPro" id="IPR036680">
    <property type="entry name" value="SPOR-like_sf"/>
</dbReference>
<dbReference type="PROSITE" id="PS51724">
    <property type="entry name" value="SPOR"/>
    <property type="match status" value="1"/>
</dbReference>
<dbReference type="RefSeq" id="WP_014660250.1">
    <property type="nucleotide sequence ID" value="NC_017737.1"/>
</dbReference>
<dbReference type="InterPro" id="IPR009009">
    <property type="entry name" value="RlpA-like_DPBB"/>
</dbReference>
<organism evidence="8 9">
    <name type="scientific">Helicobacter cetorum (strain ATCC BAA-429 / MIT 00-7128)</name>
    <dbReference type="NCBI Taxonomy" id="182217"/>
    <lineage>
        <taxon>Bacteria</taxon>
        <taxon>Pseudomonadati</taxon>
        <taxon>Campylobacterota</taxon>
        <taxon>Epsilonproteobacteria</taxon>
        <taxon>Campylobacterales</taxon>
        <taxon>Helicobacteraceae</taxon>
        <taxon>Helicobacter</taxon>
    </lineage>
</organism>
<dbReference type="InterPro" id="IPR007730">
    <property type="entry name" value="SPOR-like_dom"/>
</dbReference>
<keyword evidence="9" id="KW-1185">Reference proteome</keyword>
<keyword evidence="4 8" id="KW-0449">Lipoprotein</keyword>
<dbReference type="EC" id="4.2.2.-" evidence="4"/>
<gene>
    <name evidence="4" type="primary">rlpA</name>
    <name evidence="8" type="ordered locus">HCW_00395</name>
</gene>
<dbReference type="GO" id="GO:0000270">
    <property type="term" value="P:peptidoglycan metabolic process"/>
    <property type="evidence" value="ECO:0007669"/>
    <property type="project" value="UniProtKB-UniRule"/>
</dbReference>
<dbReference type="STRING" id="182217.HCW_00395"/>
<dbReference type="HAMAP" id="MF_02071">
    <property type="entry name" value="RlpA"/>
    <property type="match status" value="1"/>
</dbReference>
<feature type="domain" description="SPOR" evidence="7">
    <location>
        <begin position="243"/>
        <end position="316"/>
    </location>
</feature>
<dbReference type="InterPro" id="IPR036908">
    <property type="entry name" value="RlpA-like_sf"/>
</dbReference>
<dbReference type="CDD" id="cd22268">
    <property type="entry name" value="DPBB_RlpA-like"/>
    <property type="match status" value="1"/>
</dbReference>
<evidence type="ECO:0000256" key="2">
    <source>
        <dbReference type="ARBA" id="ARBA00023239"/>
    </source>
</evidence>
<dbReference type="PROSITE" id="PS51257">
    <property type="entry name" value="PROKAR_LIPOPROTEIN"/>
    <property type="match status" value="1"/>
</dbReference>
<feature type="signal peptide" evidence="6">
    <location>
        <begin position="1"/>
        <end position="21"/>
    </location>
</feature>
<dbReference type="Gene3D" id="2.40.40.10">
    <property type="entry name" value="RlpA-like domain"/>
    <property type="match status" value="1"/>
</dbReference>
<comment type="similarity">
    <text evidence="4 5">Belongs to the RlpA family.</text>
</comment>
<dbReference type="eggNOG" id="COG0797">
    <property type="taxonomic scope" value="Bacteria"/>
</dbReference>
<dbReference type="GO" id="GO:0008932">
    <property type="term" value="F:lytic endotransglycosylase activity"/>
    <property type="evidence" value="ECO:0007669"/>
    <property type="project" value="UniProtKB-UniRule"/>
</dbReference>
<dbReference type="KEGG" id="hce:HCW_00395"/>
<sequence length="316" mass="35916">MRKYPISLLILALIMSACAHKSEDQVVKKNLFYKHESLRAYENARDYDPTTKTATYKRNFFERHFKHQEIPQTNNTTNQALDSGMRDSSAIQRATMRPYQVGGKWYYPTKVDLGENFDGIASWYGPNFHAKKTSNGEIYNMYAHTAAHKTLPMNTIVKVINKENNLSTIVRINDRGPFVNNRIIDLSNAAARDIDMVKKGTANVRLIILGFGGIISKQYEQTFNANSSKTLHKEFKVGESQKSVSGGRFSLQMGAFRRKEGALELAEKLKTEYKNYSTKIIEINGLNKVLMQGFQSEEEAKDFASSHHKGAILVRE</sequence>
<proteinExistence type="inferred from homology"/>
<comment type="subcellular location">
    <subcellularLocation>
        <location evidence="4">Cell membrane</location>
        <topology evidence="4">Lipid-anchor</topology>
    </subcellularLocation>
</comment>
<evidence type="ECO:0000256" key="6">
    <source>
        <dbReference type="SAM" id="SignalP"/>
    </source>
</evidence>
<dbReference type="InterPro" id="IPR012997">
    <property type="entry name" value="RplA"/>
</dbReference>
<evidence type="ECO:0000313" key="9">
    <source>
        <dbReference type="Proteomes" id="UP000005010"/>
    </source>
</evidence>
<dbReference type="PANTHER" id="PTHR34183:SF1">
    <property type="entry name" value="ENDOLYTIC PEPTIDOGLYCAN TRANSGLYCOSYLASE RLPA"/>
    <property type="match status" value="1"/>
</dbReference>
<accession>I0EKA5</accession>
<keyword evidence="4" id="KW-0472">Membrane</keyword>
<dbReference type="SUPFAM" id="SSF110997">
    <property type="entry name" value="Sporulation related repeat"/>
    <property type="match status" value="1"/>
</dbReference>
<keyword evidence="4" id="KW-1003">Cell membrane</keyword>
<dbReference type="PANTHER" id="PTHR34183">
    <property type="entry name" value="ENDOLYTIC PEPTIDOGLYCAN TRANSGLYCOSYLASE RLPA"/>
    <property type="match status" value="1"/>
</dbReference>
<dbReference type="GO" id="GO:0005886">
    <property type="term" value="C:plasma membrane"/>
    <property type="evidence" value="ECO:0007669"/>
    <property type="project" value="UniProtKB-SubCell"/>
</dbReference>
<evidence type="ECO:0000256" key="4">
    <source>
        <dbReference type="HAMAP-Rule" id="MF_02071"/>
    </source>
</evidence>
<dbReference type="Proteomes" id="UP000005010">
    <property type="component" value="Chromosome"/>
</dbReference>
<comment type="function">
    <text evidence="4">Lytic transglycosylase with a strong preference for naked glycan strands that lack stem peptides.</text>
</comment>
<dbReference type="Pfam" id="PF05036">
    <property type="entry name" value="SPOR"/>
    <property type="match status" value="1"/>
</dbReference>
<name>I0EKA5_HELC0</name>
<evidence type="ECO:0000256" key="3">
    <source>
        <dbReference type="ARBA" id="ARBA00023316"/>
    </source>
</evidence>
<dbReference type="PATRIC" id="fig|182217.3.peg.85"/>
<dbReference type="GO" id="GO:0071555">
    <property type="term" value="P:cell wall organization"/>
    <property type="evidence" value="ECO:0007669"/>
    <property type="project" value="UniProtKB-KW"/>
</dbReference>